<dbReference type="GO" id="GO:0000160">
    <property type="term" value="P:phosphorelay signal transduction system"/>
    <property type="evidence" value="ECO:0007669"/>
    <property type="project" value="InterPro"/>
</dbReference>
<dbReference type="InterPro" id="IPR001867">
    <property type="entry name" value="OmpR/PhoB-type_DNA-bd"/>
</dbReference>
<dbReference type="GO" id="GO:0006355">
    <property type="term" value="P:regulation of DNA-templated transcription"/>
    <property type="evidence" value="ECO:0007669"/>
    <property type="project" value="InterPro"/>
</dbReference>
<dbReference type="Pfam" id="PF01590">
    <property type="entry name" value="GAF"/>
    <property type="match status" value="1"/>
</dbReference>
<evidence type="ECO:0000259" key="2">
    <source>
        <dbReference type="SMART" id="SM00862"/>
    </source>
</evidence>
<keyword evidence="1" id="KW-0238">DNA-binding</keyword>
<evidence type="ECO:0000256" key="1">
    <source>
        <dbReference type="ARBA" id="ARBA00023125"/>
    </source>
</evidence>
<dbReference type="Gene3D" id="3.30.450.40">
    <property type="match status" value="1"/>
</dbReference>
<name>A0A1G6IEF3_9ACTN</name>
<dbReference type="GO" id="GO:0003677">
    <property type="term" value="F:DNA binding"/>
    <property type="evidence" value="ECO:0007669"/>
    <property type="project" value="UniProtKB-KW"/>
</dbReference>
<proteinExistence type="predicted"/>
<dbReference type="Proteomes" id="UP000199086">
    <property type="component" value="Unassembled WGS sequence"/>
</dbReference>
<accession>A0A1G6IEF3</accession>
<dbReference type="OrthoDB" id="3928741at2"/>
<dbReference type="InterPro" id="IPR003018">
    <property type="entry name" value="GAF"/>
</dbReference>
<dbReference type="STRING" id="1577474.GA0111570_1163"/>
<evidence type="ECO:0000313" key="3">
    <source>
        <dbReference type="EMBL" id="SDC04854.1"/>
    </source>
</evidence>
<dbReference type="RefSeq" id="WP_092613733.1">
    <property type="nucleotide sequence ID" value="NZ_FMYF01000016.1"/>
</dbReference>
<dbReference type="InterPro" id="IPR029016">
    <property type="entry name" value="GAF-like_dom_sf"/>
</dbReference>
<evidence type="ECO:0000313" key="4">
    <source>
        <dbReference type="Proteomes" id="UP000199086"/>
    </source>
</evidence>
<dbReference type="SMART" id="SM00862">
    <property type="entry name" value="Trans_reg_C"/>
    <property type="match status" value="1"/>
</dbReference>
<gene>
    <name evidence="3" type="ORF">GA0111570_1163</name>
</gene>
<reference evidence="3 4" key="1">
    <citation type="submission" date="2016-06" db="EMBL/GenBank/DDBJ databases">
        <authorList>
            <person name="Olsen C.W."/>
            <person name="Carey S."/>
            <person name="Hinshaw L."/>
            <person name="Karasin A.I."/>
        </authorList>
    </citation>
    <scope>NUCLEOTIDE SEQUENCE [LARGE SCALE GENOMIC DNA]</scope>
    <source>
        <strain evidence="3 4">LZ-22</strain>
    </source>
</reference>
<keyword evidence="4" id="KW-1185">Reference proteome</keyword>
<protein>
    <recommendedName>
        <fullName evidence="2">OmpR/PhoB-type domain-containing protein</fullName>
    </recommendedName>
</protein>
<organism evidence="3 4">
    <name type="scientific">Raineyella antarctica</name>
    <dbReference type="NCBI Taxonomy" id="1577474"/>
    <lineage>
        <taxon>Bacteria</taxon>
        <taxon>Bacillati</taxon>
        <taxon>Actinomycetota</taxon>
        <taxon>Actinomycetes</taxon>
        <taxon>Propionibacteriales</taxon>
        <taxon>Propionibacteriaceae</taxon>
        <taxon>Raineyella</taxon>
    </lineage>
</organism>
<feature type="domain" description="OmpR/PhoB-type" evidence="2">
    <location>
        <begin position="221"/>
        <end position="286"/>
    </location>
</feature>
<dbReference type="EMBL" id="FMYF01000016">
    <property type="protein sequence ID" value="SDC04854.1"/>
    <property type="molecule type" value="Genomic_DNA"/>
</dbReference>
<dbReference type="AlphaFoldDB" id="A0A1G6IEF3"/>
<sequence length="403" mass="43457">MTDRPQHLRAEISDSWHRSAATGVRIDLPAAPVLLDDVALERRRGNHPLSRVQPLLEDVLGQAVRDCGAVLALGDADGHLLWVTGTGQALRRAERIGFVAGSNWDERFAGTNAPGTALRLDIGLVVRGGEHYLDAVRAWNCAAIPIHDPATGSVLGVLDVTGGEQIAVPQTLAMIRAAARMAETELTRTLPATPRPEGPADFVLEALGRTEAVLVPTTDRARAVRLGPRHSEMLVLLATHPGGLTGTELAELVYPHRVSPATVRAEVNRLRALVGADVLESRPYRLRARISGDWSLVECLLAAGDVEGALRCYRGRLLPRSTSPAVEALADDLEWSLRAAVLDSGRLDLMASWTRTAEGADDLEMWTAQAQRLPATSALRPLVTAQVSRLDRELAAPTPPRHR</sequence>